<evidence type="ECO:0000313" key="9">
    <source>
        <dbReference type="Proteomes" id="UP000654345"/>
    </source>
</evidence>
<dbReference type="InterPro" id="IPR020846">
    <property type="entry name" value="MFS_dom"/>
</dbReference>
<evidence type="ECO:0000256" key="4">
    <source>
        <dbReference type="ARBA" id="ARBA00022989"/>
    </source>
</evidence>
<feature type="transmembrane region" description="Helical" evidence="6">
    <location>
        <begin position="68"/>
        <end position="88"/>
    </location>
</feature>
<protein>
    <submittedName>
        <fullName evidence="8">MFS transporter</fullName>
    </submittedName>
</protein>
<sequence>MIAALMTTTKPRTYPLPNVKPITRRQARFAFIVLLVINILNYADRSILGAVQTKIQPEFHLSDTELGFIISSFLLIYGLATFPLGIWADKGVRKNIVAACVGIWSVATALAGFTHNFIQLLLTRSVLGVGEAGYAPASLSMIGDYFPKSVRGRMLSLWSIGNVVGTAIGQIAGGIIAVTLGWRWAFFFVGIPGLIAAFLIWRAVEPERGAYDRVEDEAGEDASEGEIVGHSLGTNVWQTFKQIARIRTYWILLGSFIASFFIVGAATGWITTYIVRDFKLTEAQAGLVSGLTLATGSIIGTIIGGWLGDSLQKRRPQGRLIISTISFLLGAPLTLIALTFHNIYPFVAFFTLAIITLSLCLGPINAVIQDIIEPDKRATATGLLLLLAHLLGDAASPIIIGILADHTSLGTALLITAPTCLFIAGLICLLGLKTVAGDMEAMQQRMRRARV</sequence>
<feature type="transmembrane region" description="Helical" evidence="6">
    <location>
        <begin position="95"/>
        <end position="113"/>
    </location>
</feature>
<keyword evidence="9" id="KW-1185">Reference proteome</keyword>
<dbReference type="Gene3D" id="1.20.1250.20">
    <property type="entry name" value="MFS general substrate transporter like domains"/>
    <property type="match status" value="1"/>
</dbReference>
<dbReference type="CDD" id="cd17328">
    <property type="entry name" value="MFS_spinster_like"/>
    <property type="match status" value="1"/>
</dbReference>
<feature type="transmembrane region" description="Helical" evidence="6">
    <location>
        <begin position="29"/>
        <end position="48"/>
    </location>
</feature>
<accession>A0ABQ3V957</accession>
<comment type="subcellular location">
    <subcellularLocation>
        <location evidence="1">Cell membrane</location>
        <topology evidence="1">Multi-pass membrane protein</topology>
    </subcellularLocation>
</comment>
<name>A0ABQ3V957_9CHLR</name>
<feature type="domain" description="Major facilitator superfamily (MFS) profile" evidence="7">
    <location>
        <begin position="30"/>
        <end position="435"/>
    </location>
</feature>
<proteinExistence type="predicted"/>
<evidence type="ECO:0000256" key="1">
    <source>
        <dbReference type="ARBA" id="ARBA00004651"/>
    </source>
</evidence>
<dbReference type="PIRSF" id="PIRSF002808">
    <property type="entry name" value="Hexose_phosphate_transp"/>
    <property type="match status" value="1"/>
</dbReference>
<feature type="transmembrane region" description="Helical" evidence="6">
    <location>
        <begin position="125"/>
        <end position="143"/>
    </location>
</feature>
<feature type="transmembrane region" description="Helical" evidence="6">
    <location>
        <begin position="287"/>
        <end position="308"/>
    </location>
</feature>
<dbReference type="InterPro" id="IPR044770">
    <property type="entry name" value="MFS_spinster-like"/>
</dbReference>
<keyword evidence="4 6" id="KW-1133">Transmembrane helix</keyword>
<feature type="transmembrane region" description="Helical" evidence="6">
    <location>
        <begin position="346"/>
        <end position="368"/>
    </location>
</feature>
<dbReference type="SUPFAM" id="SSF103473">
    <property type="entry name" value="MFS general substrate transporter"/>
    <property type="match status" value="1"/>
</dbReference>
<keyword evidence="5 6" id="KW-0472">Membrane</keyword>
<feature type="transmembrane region" description="Helical" evidence="6">
    <location>
        <begin position="249"/>
        <end position="275"/>
    </location>
</feature>
<dbReference type="InterPro" id="IPR036259">
    <property type="entry name" value="MFS_trans_sf"/>
</dbReference>
<feature type="transmembrane region" description="Helical" evidence="6">
    <location>
        <begin position="409"/>
        <end position="432"/>
    </location>
</feature>
<reference evidence="8 9" key="1">
    <citation type="journal article" date="2021" name="Int. J. Syst. Evol. Microbiol.">
        <title>Reticulibacter mediterranei gen. nov., sp. nov., within the new family Reticulibacteraceae fam. nov., and Ktedonospora formicarum gen. nov., sp. nov., Ktedonobacter robiniae sp. nov., Dictyobacter formicarum sp. nov. and Dictyobacter arantiisoli sp. nov., belonging to the class Ktedonobacteria.</title>
        <authorList>
            <person name="Yabe S."/>
            <person name="Zheng Y."/>
            <person name="Wang C.M."/>
            <person name="Sakai Y."/>
            <person name="Abe K."/>
            <person name="Yokota A."/>
            <person name="Donadio S."/>
            <person name="Cavaletti L."/>
            <person name="Monciardini P."/>
        </authorList>
    </citation>
    <scope>NUCLEOTIDE SEQUENCE [LARGE SCALE GENOMIC DNA]</scope>
    <source>
        <strain evidence="8 9">SOSP1-30</strain>
    </source>
</reference>
<keyword evidence="3 6" id="KW-0812">Transmembrane</keyword>
<dbReference type="EMBL" id="BNJG01000009">
    <property type="protein sequence ID" value="GHO61062.1"/>
    <property type="molecule type" value="Genomic_DNA"/>
</dbReference>
<organism evidence="8 9">
    <name type="scientific">Ktedonobacter robiniae</name>
    <dbReference type="NCBI Taxonomy" id="2778365"/>
    <lineage>
        <taxon>Bacteria</taxon>
        <taxon>Bacillati</taxon>
        <taxon>Chloroflexota</taxon>
        <taxon>Ktedonobacteria</taxon>
        <taxon>Ktedonobacterales</taxon>
        <taxon>Ktedonobacteraceae</taxon>
        <taxon>Ktedonobacter</taxon>
    </lineage>
</organism>
<dbReference type="Proteomes" id="UP000654345">
    <property type="component" value="Unassembled WGS sequence"/>
</dbReference>
<dbReference type="PROSITE" id="PS50850">
    <property type="entry name" value="MFS"/>
    <property type="match status" value="1"/>
</dbReference>
<feature type="transmembrane region" description="Helical" evidence="6">
    <location>
        <begin position="380"/>
        <end position="403"/>
    </location>
</feature>
<evidence type="ECO:0000256" key="2">
    <source>
        <dbReference type="ARBA" id="ARBA00022448"/>
    </source>
</evidence>
<evidence type="ECO:0000259" key="7">
    <source>
        <dbReference type="PROSITE" id="PS50850"/>
    </source>
</evidence>
<evidence type="ECO:0000313" key="8">
    <source>
        <dbReference type="EMBL" id="GHO61062.1"/>
    </source>
</evidence>
<evidence type="ECO:0000256" key="6">
    <source>
        <dbReference type="SAM" id="Phobius"/>
    </source>
</evidence>
<dbReference type="InterPro" id="IPR000849">
    <property type="entry name" value="Sugar_P_transporter"/>
</dbReference>
<dbReference type="PANTHER" id="PTHR23505">
    <property type="entry name" value="SPINSTER"/>
    <property type="match status" value="1"/>
</dbReference>
<evidence type="ECO:0000256" key="3">
    <source>
        <dbReference type="ARBA" id="ARBA00022692"/>
    </source>
</evidence>
<dbReference type="Pfam" id="PF07690">
    <property type="entry name" value="MFS_1"/>
    <property type="match status" value="1"/>
</dbReference>
<keyword evidence="2" id="KW-0813">Transport</keyword>
<dbReference type="PANTHER" id="PTHR23505:SF79">
    <property type="entry name" value="PROTEIN SPINSTER"/>
    <property type="match status" value="1"/>
</dbReference>
<feature type="transmembrane region" description="Helical" evidence="6">
    <location>
        <begin position="155"/>
        <end position="178"/>
    </location>
</feature>
<feature type="transmembrane region" description="Helical" evidence="6">
    <location>
        <begin position="320"/>
        <end position="340"/>
    </location>
</feature>
<gene>
    <name evidence="8" type="ORF">KSB_95370</name>
</gene>
<dbReference type="InterPro" id="IPR011701">
    <property type="entry name" value="MFS"/>
</dbReference>
<comment type="caution">
    <text evidence="8">The sequence shown here is derived from an EMBL/GenBank/DDBJ whole genome shotgun (WGS) entry which is preliminary data.</text>
</comment>
<evidence type="ECO:0000256" key="5">
    <source>
        <dbReference type="ARBA" id="ARBA00023136"/>
    </source>
</evidence>
<feature type="transmembrane region" description="Helical" evidence="6">
    <location>
        <begin position="184"/>
        <end position="204"/>
    </location>
</feature>